<dbReference type="Proteomes" id="UP001163293">
    <property type="component" value="Chromosome"/>
</dbReference>
<feature type="region of interest" description="Disordered" evidence="1">
    <location>
        <begin position="76"/>
        <end position="113"/>
    </location>
</feature>
<gene>
    <name evidence="2" type="ORF">NL394_13315</name>
</gene>
<dbReference type="RefSeq" id="WP_069695067.1">
    <property type="nucleotide sequence ID" value="NZ_CP043010.1"/>
</dbReference>
<evidence type="ECO:0000313" key="3">
    <source>
        <dbReference type="Proteomes" id="UP001163293"/>
    </source>
</evidence>
<dbReference type="AlphaFoldDB" id="A0AAX3EE68"/>
<proteinExistence type="predicted"/>
<dbReference type="EMBL" id="CP101185">
    <property type="protein sequence ID" value="UYV96059.1"/>
    <property type="molecule type" value="Genomic_DNA"/>
</dbReference>
<keyword evidence="3" id="KW-1185">Reference proteome</keyword>
<name>A0AAX3EE68_PAEUR</name>
<evidence type="ECO:0000256" key="1">
    <source>
        <dbReference type="SAM" id="MobiDB-lite"/>
    </source>
</evidence>
<accession>A0AAX3EE68</accession>
<protein>
    <submittedName>
        <fullName evidence="2">Uncharacterized protein</fullName>
    </submittedName>
</protein>
<evidence type="ECO:0000313" key="2">
    <source>
        <dbReference type="EMBL" id="UYV96059.1"/>
    </source>
</evidence>
<organism evidence="2 3">
    <name type="scientific">Paenarthrobacter ureafaciens</name>
    <dbReference type="NCBI Taxonomy" id="37931"/>
    <lineage>
        <taxon>Bacteria</taxon>
        <taxon>Bacillati</taxon>
        <taxon>Actinomycetota</taxon>
        <taxon>Actinomycetes</taxon>
        <taxon>Micrococcales</taxon>
        <taxon>Micrococcaceae</taxon>
        <taxon>Paenarthrobacter</taxon>
    </lineage>
</organism>
<reference evidence="2" key="1">
    <citation type="submission" date="2022-07" db="EMBL/GenBank/DDBJ databases">
        <authorList>
            <person name="Wu T."/>
        </authorList>
    </citation>
    <scope>NUCLEOTIDE SEQUENCE</scope>
    <source>
        <strain evidence="2">SD-1</strain>
    </source>
</reference>
<sequence length="113" mass="12271">MYTGPISNGMLLGMTHERRSAVILELSPDVRRKLAHIASLGAERETEKAAEHFDKGRRTWADTRLDHAQSLTRLAAELTGGPDGSSSSNPSTPDPSPRAPESARRLLQQGTQP</sequence>